<reference evidence="1 2" key="1">
    <citation type="submission" date="2016-10" db="EMBL/GenBank/DDBJ databases">
        <title>Draft genome sequences of four alkaliphilic bacteria belonging to the Anaerobacillus genus.</title>
        <authorList>
            <person name="Bassil N.M."/>
            <person name="Lloyd J.R."/>
        </authorList>
    </citation>
    <scope>NUCLEOTIDE SEQUENCE [LARGE SCALE GENOMIC DNA]</scope>
    <source>
        <strain evidence="1 2">DSM 18345</strain>
    </source>
</reference>
<dbReference type="OrthoDB" id="9771212at2"/>
<keyword evidence="2" id="KW-1185">Reference proteome</keyword>
<evidence type="ECO:0008006" key="3">
    <source>
        <dbReference type="Google" id="ProtNLM"/>
    </source>
</evidence>
<dbReference type="RefSeq" id="WP_071308812.1">
    <property type="nucleotide sequence ID" value="NZ_MLQR01000010.1"/>
</dbReference>
<proteinExistence type="predicted"/>
<evidence type="ECO:0000313" key="1">
    <source>
        <dbReference type="EMBL" id="OIJ16355.1"/>
    </source>
</evidence>
<gene>
    <name evidence="1" type="ORF">BKP37_06430</name>
</gene>
<dbReference type="AlphaFoldDB" id="A0A1S2LY70"/>
<dbReference type="InterPro" id="IPR014998">
    <property type="entry name" value="DUF1848"/>
</dbReference>
<protein>
    <recommendedName>
        <fullName evidence="3">DUF1848 domain-containing protein</fullName>
    </recommendedName>
</protein>
<accession>A0A1S2LY70</accession>
<dbReference type="EMBL" id="MLQR01000010">
    <property type="protein sequence ID" value="OIJ16355.1"/>
    <property type="molecule type" value="Genomic_DNA"/>
</dbReference>
<organism evidence="1 2">
    <name type="scientific">Anaerobacillus alkalilacustris</name>
    <dbReference type="NCBI Taxonomy" id="393763"/>
    <lineage>
        <taxon>Bacteria</taxon>
        <taxon>Bacillati</taxon>
        <taxon>Bacillota</taxon>
        <taxon>Bacilli</taxon>
        <taxon>Bacillales</taxon>
        <taxon>Bacillaceae</taxon>
        <taxon>Anaerobacillus</taxon>
    </lineage>
</organism>
<name>A0A1S2LY70_9BACI</name>
<evidence type="ECO:0000313" key="2">
    <source>
        <dbReference type="Proteomes" id="UP000179524"/>
    </source>
</evidence>
<dbReference type="Pfam" id="PF08902">
    <property type="entry name" value="DUF1848"/>
    <property type="match status" value="1"/>
</dbReference>
<comment type="caution">
    <text evidence="1">The sequence shown here is derived from an EMBL/GenBank/DDBJ whole genome shotgun (WGS) entry which is preliminary data.</text>
</comment>
<dbReference type="Proteomes" id="UP000179524">
    <property type="component" value="Unassembled WGS sequence"/>
</dbReference>
<sequence length="313" mass="35992">MIISASRRTDIPAFYSKWFMERIRKGYYVKVNPYNSKQKKVVSLLPKDVDAIVFWTKNPKPLMKEIHTLENIGYNFYFQFTLNDFPGAFEPTLPSLDSRVKVFQELSKRIGPKRVIWRYDPIIYSSVTPLSSIVNSFQQLASKLEGYTERVVISFVDMYGKTKNKFGKLEKEHGIEFYDLTAEHNQEKLLSLCTTLKDIASSSNLEIFTCAEKIDLDSVGIKHGACIDKGLLEEIFGLNLGLKKDTNQRSECLCVSSEEMGTYNTCKFNCTYCYAVQSEKSVYNTTKNHNWKSPLLIGELNNGEKFSEQLKLF</sequence>